<accession>A0A382EI96</accession>
<dbReference type="Pfam" id="PF13517">
    <property type="entry name" value="FG-GAP_3"/>
    <property type="match status" value="3"/>
</dbReference>
<dbReference type="Gene3D" id="2.130.10.130">
    <property type="entry name" value="Integrin alpha, N-terminal"/>
    <property type="match status" value="2"/>
</dbReference>
<keyword evidence="1" id="KW-0732">Signal</keyword>
<proteinExistence type="predicted"/>
<evidence type="ECO:0000259" key="2">
    <source>
        <dbReference type="Pfam" id="PF07593"/>
    </source>
</evidence>
<dbReference type="InterPro" id="IPR027039">
    <property type="entry name" value="Crtac1"/>
</dbReference>
<dbReference type="SUPFAM" id="SSF69318">
    <property type="entry name" value="Integrin alpha N-terminal domain"/>
    <property type="match status" value="1"/>
</dbReference>
<feature type="non-terminal residue" evidence="3">
    <location>
        <position position="506"/>
    </location>
</feature>
<dbReference type="InterPro" id="IPR028994">
    <property type="entry name" value="Integrin_alpha_N"/>
</dbReference>
<organism evidence="3">
    <name type="scientific">marine metagenome</name>
    <dbReference type="NCBI Taxonomy" id="408172"/>
    <lineage>
        <taxon>unclassified sequences</taxon>
        <taxon>metagenomes</taxon>
        <taxon>ecological metagenomes</taxon>
    </lineage>
</organism>
<dbReference type="Pfam" id="PF07593">
    <property type="entry name" value="UnbV_ASPIC"/>
    <property type="match status" value="1"/>
</dbReference>
<gene>
    <name evidence="3" type="ORF">METZ01_LOCUS202916</name>
</gene>
<protein>
    <recommendedName>
        <fullName evidence="2">ASPIC/UnbV domain-containing protein</fullName>
    </recommendedName>
</protein>
<dbReference type="InterPro" id="IPR011519">
    <property type="entry name" value="UnbV_ASPIC"/>
</dbReference>
<dbReference type="InterPro" id="IPR013517">
    <property type="entry name" value="FG-GAP"/>
</dbReference>
<dbReference type="EMBL" id="UINC01044508">
    <property type="protein sequence ID" value="SVB50062.1"/>
    <property type="molecule type" value="Genomic_DNA"/>
</dbReference>
<sequence length="506" mass="53376">MATGSLGDGTGLLFSDQSAAAGVDVPNVFGSLQKRHILEAHGSGAAFFDYDGDGHLDLYVVNGSTAKTLGSGPGNQLMHNEGSGVFQDRGASAGVDHRGWGAGVAVGDIDNDGRHDLYVTNYGVNVLYHNDGDGTFSDITATSATAGADFSASAAFFDADLDGDLDLYVTNYVIFSLDDVPEDPAYDELCMYLGGIRVYCGPLGLPGAPDRLYRNDGSGHFSDVTSASGVDAANDYYGLGIVPEDFDNDGRIDLFVANDETANVLFRNDGDLHFTDVAIEAGVAFNGDGEEEAGMGVDAADYDDDGDIDLYVTNFYGETNTLYRNDGTWRFSDATDVAGLVEPTISLLGWGTHFFDADLDGDVDLFVANGHVYPQVDVTETGAYYAQPNQLFRNDGDGTFTDASTSAGEGLAVVKVSRGSSTGDYDGDGDIDLFVVNLNDTPTLLRNDTPNAGHWLAVRLEGTAHQPVAGSRVRLRTSAGSQIRTLNSAAGYLGSNEPLLRFGLGD</sequence>
<dbReference type="PANTHER" id="PTHR16026">
    <property type="entry name" value="CARTILAGE ACIDIC PROTEIN 1"/>
    <property type="match status" value="1"/>
</dbReference>
<feature type="domain" description="ASPIC/UnbV" evidence="2">
    <location>
        <begin position="470"/>
        <end position="506"/>
    </location>
</feature>
<name>A0A382EI96_9ZZZZ</name>
<evidence type="ECO:0000256" key="1">
    <source>
        <dbReference type="ARBA" id="ARBA00022729"/>
    </source>
</evidence>
<evidence type="ECO:0000313" key="3">
    <source>
        <dbReference type="EMBL" id="SVB50062.1"/>
    </source>
</evidence>
<dbReference type="PANTHER" id="PTHR16026:SF0">
    <property type="entry name" value="CARTILAGE ACIDIC PROTEIN 1"/>
    <property type="match status" value="1"/>
</dbReference>
<reference evidence="3" key="1">
    <citation type="submission" date="2018-05" db="EMBL/GenBank/DDBJ databases">
        <authorList>
            <person name="Lanie J.A."/>
            <person name="Ng W.-L."/>
            <person name="Kazmierczak K.M."/>
            <person name="Andrzejewski T.M."/>
            <person name="Davidsen T.M."/>
            <person name="Wayne K.J."/>
            <person name="Tettelin H."/>
            <person name="Glass J.I."/>
            <person name="Rusch D."/>
            <person name="Podicherti R."/>
            <person name="Tsui H.-C.T."/>
            <person name="Winkler M.E."/>
        </authorList>
    </citation>
    <scope>NUCLEOTIDE SEQUENCE</scope>
</reference>
<dbReference type="AlphaFoldDB" id="A0A382EI96"/>